<gene>
    <name evidence="1" type="ORF">QYS47_34675</name>
</gene>
<dbReference type="RefSeq" id="WP_322347176.1">
    <property type="nucleotide sequence ID" value="NZ_CP129968.2"/>
</dbReference>
<evidence type="ECO:0000313" key="1">
    <source>
        <dbReference type="EMBL" id="WNB17681.1"/>
    </source>
</evidence>
<dbReference type="SUPFAM" id="SSF53448">
    <property type="entry name" value="Nucleotide-diphospho-sugar transferases"/>
    <property type="match status" value="1"/>
</dbReference>
<dbReference type="InterPro" id="IPR029044">
    <property type="entry name" value="Nucleotide-diphossugar_trans"/>
</dbReference>
<dbReference type="Proteomes" id="UP001232019">
    <property type="component" value="Chromosome"/>
</dbReference>
<dbReference type="KEGG" id="marp:QYS47_34675"/>
<name>A0AA51ZVW9_9BACT</name>
<dbReference type="AlphaFoldDB" id="A0AA51ZVW9"/>
<dbReference type="EMBL" id="CP129968">
    <property type="protein sequence ID" value="WNB17681.1"/>
    <property type="molecule type" value="Genomic_DNA"/>
</dbReference>
<sequence>MKISGFTMVKNVSKLYYPIKESIASILDLVDEFVVALGDCDPDDNTQELIESLNSPKIKIIHTTWDTAKYPRGMENAHQTDIAKAECTGDWLFYLQADEVVHEKYHAEIKSMCEKNLDDERVEGFLFNYIHFWGDFDHYQHKHGWYPSEIRIVRNKKDIHSWKSAQSFRRIPNFDGLNYRVKEGTFKLGVKKLEAYIYHYGWVRPPKLMTKKSASLNKIHSNKVDENDFIKPKEFDYGPMLQFPKFKGTHPKVMKDWIAAMDWKDQLNYSKYSKSPENRLTKKAIKVKILTWIENNLLGGKKLFTTKNYKLIK</sequence>
<protein>
    <submittedName>
        <fullName evidence="1">Glycosyltransferase family 2 protein</fullName>
    </submittedName>
</protein>
<accession>A0AA51ZVW9</accession>
<reference evidence="1" key="1">
    <citation type="submission" date="2023-08" db="EMBL/GenBank/DDBJ databases">
        <title>Comparative genomics and taxonomic characterization of three novel marine species of genus Marivirga.</title>
        <authorList>
            <person name="Muhammad N."/>
            <person name="Kim S.-G."/>
        </authorList>
    </citation>
    <scope>NUCLEOTIDE SEQUENCE</scope>
    <source>
        <strain evidence="1">BKB1-2</strain>
    </source>
</reference>
<organism evidence="1">
    <name type="scientific">Marivirga arenosa</name>
    <dbReference type="NCBI Taxonomy" id="3059076"/>
    <lineage>
        <taxon>Bacteria</taxon>
        <taxon>Pseudomonadati</taxon>
        <taxon>Bacteroidota</taxon>
        <taxon>Cytophagia</taxon>
        <taxon>Cytophagales</taxon>
        <taxon>Marivirgaceae</taxon>
        <taxon>Marivirga</taxon>
    </lineage>
</organism>
<dbReference type="Gene3D" id="3.90.550.10">
    <property type="entry name" value="Spore Coat Polysaccharide Biosynthesis Protein SpsA, Chain A"/>
    <property type="match status" value="1"/>
</dbReference>
<proteinExistence type="predicted"/>